<evidence type="ECO:0000256" key="1">
    <source>
        <dbReference type="ARBA" id="ARBA00043967"/>
    </source>
</evidence>
<dbReference type="Pfam" id="PF01458">
    <property type="entry name" value="SUFBD_core"/>
    <property type="match status" value="1"/>
</dbReference>
<organism evidence="3 4">
    <name type="scientific">Capillimicrobium parvum</name>
    <dbReference type="NCBI Taxonomy" id="2884022"/>
    <lineage>
        <taxon>Bacteria</taxon>
        <taxon>Bacillati</taxon>
        <taxon>Actinomycetota</taxon>
        <taxon>Thermoleophilia</taxon>
        <taxon>Solirubrobacterales</taxon>
        <taxon>Capillimicrobiaceae</taxon>
        <taxon>Capillimicrobium</taxon>
    </lineage>
</organism>
<reference evidence="3" key="1">
    <citation type="journal article" date="2022" name="Int. J. Syst. Evol. Microbiol.">
        <title>Pseudomonas aegrilactucae sp. nov. and Pseudomonas morbosilactucae sp. nov., pathogens causing bacterial rot of lettuce in Japan.</title>
        <authorList>
            <person name="Sawada H."/>
            <person name="Fujikawa T."/>
            <person name="Satou M."/>
        </authorList>
    </citation>
    <scope>NUCLEOTIDE SEQUENCE</scope>
    <source>
        <strain evidence="3">0166_1</strain>
    </source>
</reference>
<dbReference type="GO" id="GO:0016226">
    <property type="term" value="P:iron-sulfur cluster assembly"/>
    <property type="evidence" value="ECO:0007669"/>
    <property type="project" value="InterPro"/>
</dbReference>
<gene>
    <name evidence="3" type="ORF">DSM104329_03109</name>
</gene>
<proteinExistence type="inferred from homology"/>
<dbReference type="EMBL" id="CP087164">
    <property type="protein sequence ID" value="UGS36700.1"/>
    <property type="molecule type" value="Genomic_DNA"/>
</dbReference>
<dbReference type="PANTHER" id="PTHR43575:SF1">
    <property type="entry name" value="PROTEIN ABCI7, CHLOROPLASTIC"/>
    <property type="match status" value="1"/>
</dbReference>
<dbReference type="InterPro" id="IPR037284">
    <property type="entry name" value="SUF_FeS_clus_asmbl_SufBD_sf"/>
</dbReference>
<name>A0A9E6XYQ4_9ACTN</name>
<dbReference type="Proteomes" id="UP001162834">
    <property type="component" value="Chromosome"/>
</dbReference>
<dbReference type="InterPro" id="IPR011542">
    <property type="entry name" value="SUF_FeS_clus_asmbl_SufD"/>
</dbReference>
<dbReference type="PANTHER" id="PTHR43575">
    <property type="entry name" value="PROTEIN ABCI7, CHLOROPLASTIC"/>
    <property type="match status" value="1"/>
</dbReference>
<dbReference type="InterPro" id="IPR000825">
    <property type="entry name" value="SUF_FeS_clus_asmbl_SufBD_core"/>
</dbReference>
<keyword evidence="4" id="KW-1185">Reference proteome</keyword>
<protein>
    <recommendedName>
        <fullName evidence="2">SUF system FeS cluster assembly SufBD core domain-containing protein</fullName>
    </recommendedName>
</protein>
<dbReference type="NCBIfam" id="TIGR01981">
    <property type="entry name" value="sufD"/>
    <property type="match status" value="1"/>
</dbReference>
<accession>A0A9E6XYQ4</accession>
<dbReference type="AlphaFoldDB" id="A0A9E6XYQ4"/>
<evidence type="ECO:0000313" key="4">
    <source>
        <dbReference type="Proteomes" id="UP001162834"/>
    </source>
</evidence>
<dbReference type="InterPro" id="IPR055346">
    <property type="entry name" value="Fe-S_cluster_assembly_SufBD"/>
</dbReference>
<dbReference type="SUPFAM" id="SSF101960">
    <property type="entry name" value="Stabilizer of iron transporter SufD"/>
    <property type="match status" value="1"/>
</dbReference>
<comment type="similarity">
    <text evidence="1">Belongs to the iron-sulfur cluster assembly SufBD family.</text>
</comment>
<feature type="domain" description="SUF system FeS cluster assembly SufBD core" evidence="2">
    <location>
        <begin position="141"/>
        <end position="370"/>
    </location>
</feature>
<dbReference type="KEGG" id="sbae:DSM104329_03109"/>
<dbReference type="RefSeq" id="WP_259310767.1">
    <property type="nucleotide sequence ID" value="NZ_CP087164.1"/>
</dbReference>
<evidence type="ECO:0000259" key="2">
    <source>
        <dbReference type="Pfam" id="PF01458"/>
    </source>
</evidence>
<evidence type="ECO:0000313" key="3">
    <source>
        <dbReference type="EMBL" id="UGS36700.1"/>
    </source>
</evidence>
<sequence length="401" mass="42901">MTETATDIIAARRTRALDSLGVLVMPAFRGTPGWEFTPIDKLSLDDFEPAPGGEGDGLLSLGDAIVPGDADPVADAPVVLPLAMAAERLPAVVERHLGSLVGPDSPFSARNDAHWTDGALVYVPRNVVVEEPIVLTNVHEQAGSALHWRTLVVLDEGAEATIFDQTVSASDGEGLVNGVVELIVGENATLRYVGVQDLNEKTWVFGNERATILRDGTLDWVTLGFGGANGKVFLETTLAEPGSSARVTGGYATRGRQHLDFDTRQEHAAPDTVSDLAFRGILADRSSAVWRGMIKVDPGAQRIDAFQECRNLLVSKKAHADAIPGLEILANDVRCTHAAAIAQIDPDQVFYLRSRGLDEDDAKRLVVEGFLGSLLERFPEGPLRDALAGALDHRLAVLLGD</sequence>